<dbReference type="Proteomes" id="UP000433652">
    <property type="component" value="Unassembled WGS sequence"/>
</dbReference>
<sequence>MTGKPVTVILLAAQRAGVVNPLAARAGVSHKCLVPICGRPLIDHVLDTLSTIPEVGEIHVSLEPEAHEAVERIFDAYRERGPRFDLVPNDRNIIASVLAAAKARAGPFVITTADNVLLTADGFAQMVAALDGADAVIGVARRKSVLAAHPEGQRNSYKLRDGEYANCNIYALSGHDAFAATELFRKGGQFQAKPGRLMRAIGPWNIVLYLLRRATMEEAFQRIGARFGVKARVVTFADGSLAIDVDNERTYACCEAILKQREAVAGGIKILLPGKAGR</sequence>
<gene>
    <name evidence="3" type="ORF">GRI89_08335</name>
</gene>
<name>A0A6I4SWY1_9SPHN</name>
<accession>A0A6I4SWY1</accession>
<keyword evidence="4" id="KW-1185">Reference proteome</keyword>
<evidence type="ECO:0000259" key="2">
    <source>
        <dbReference type="Pfam" id="PF12804"/>
    </source>
</evidence>
<dbReference type="InterPro" id="IPR029044">
    <property type="entry name" value="Nucleotide-diphossugar_trans"/>
</dbReference>
<organism evidence="3 4">
    <name type="scientific">Croceibacterium salegens</name>
    <dbReference type="NCBI Taxonomy" id="1737568"/>
    <lineage>
        <taxon>Bacteria</taxon>
        <taxon>Pseudomonadati</taxon>
        <taxon>Pseudomonadota</taxon>
        <taxon>Alphaproteobacteria</taxon>
        <taxon>Sphingomonadales</taxon>
        <taxon>Erythrobacteraceae</taxon>
        <taxon>Croceibacterium</taxon>
    </lineage>
</organism>
<proteinExistence type="predicted"/>
<evidence type="ECO:0000313" key="3">
    <source>
        <dbReference type="EMBL" id="MXO59547.1"/>
    </source>
</evidence>
<protein>
    <submittedName>
        <fullName evidence="3">NTP transferase domain-containing protein</fullName>
    </submittedName>
</protein>
<comment type="caution">
    <text evidence="3">The sequence shown here is derived from an EMBL/GenBank/DDBJ whole genome shotgun (WGS) entry which is preliminary data.</text>
</comment>
<dbReference type="RefSeq" id="WP_159794069.1">
    <property type="nucleotide sequence ID" value="NZ_WTYM01000036.1"/>
</dbReference>
<dbReference type="AlphaFoldDB" id="A0A6I4SWY1"/>
<keyword evidence="3" id="KW-0808">Transferase</keyword>
<dbReference type="InterPro" id="IPR025877">
    <property type="entry name" value="MobA-like_NTP_Trfase"/>
</dbReference>
<dbReference type="OrthoDB" id="7400486at2"/>
<reference evidence="3 4" key="1">
    <citation type="submission" date="2019-12" db="EMBL/GenBank/DDBJ databases">
        <title>Genomic-based taxomic classification of the family Erythrobacteraceae.</title>
        <authorList>
            <person name="Xu L."/>
        </authorList>
    </citation>
    <scope>NUCLEOTIDE SEQUENCE [LARGE SCALE GENOMIC DNA]</scope>
    <source>
        <strain evidence="3 4">MCCC 1K01500</strain>
    </source>
</reference>
<dbReference type="GO" id="GO:0016779">
    <property type="term" value="F:nucleotidyltransferase activity"/>
    <property type="evidence" value="ECO:0007669"/>
    <property type="project" value="UniProtKB-ARBA"/>
</dbReference>
<dbReference type="Gene3D" id="3.90.550.10">
    <property type="entry name" value="Spore Coat Polysaccharide Biosynthesis Protein SpsA, Chain A"/>
    <property type="match status" value="1"/>
</dbReference>
<dbReference type="Pfam" id="PF12804">
    <property type="entry name" value="NTP_transf_3"/>
    <property type="match status" value="1"/>
</dbReference>
<keyword evidence="1" id="KW-0460">Magnesium</keyword>
<dbReference type="SUPFAM" id="SSF53448">
    <property type="entry name" value="Nucleotide-diphospho-sugar transferases"/>
    <property type="match status" value="1"/>
</dbReference>
<feature type="domain" description="MobA-like NTP transferase" evidence="2">
    <location>
        <begin position="24"/>
        <end position="143"/>
    </location>
</feature>
<dbReference type="EMBL" id="WTYM01000036">
    <property type="protein sequence ID" value="MXO59547.1"/>
    <property type="molecule type" value="Genomic_DNA"/>
</dbReference>
<evidence type="ECO:0000256" key="1">
    <source>
        <dbReference type="ARBA" id="ARBA00022842"/>
    </source>
</evidence>
<evidence type="ECO:0000313" key="4">
    <source>
        <dbReference type="Proteomes" id="UP000433652"/>
    </source>
</evidence>